<evidence type="ECO:0000256" key="2">
    <source>
        <dbReference type="ARBA" id="ARBA00004123"/>
    </source>
</evidence>
<keyword evidence="8" id="KW-0804">Transcription</keyword>
<evidence type="ECO:0000256" key="10">
    <source>
        <dbReference type="PROSITE-ProRule" id="PRU00108"/>
    </source>
</evidence>
<dbReference type="PROSITE" id="PS00027">
    <property type="entry name" value="HOMEOBOX_1"/>
    <property type="match status" value="1"/>
</dbReference>
<dbReference type="InterPro" id="IPR001356">
    <property type="entry name" value="HD"/>
</dbReference>
<dbReference type="GO" id="GO:0000981">
    <property type="term" value="F:DNA-binding transcription factor activity, RNA polymerase II-specific"/>
    <property type="evidence" value="ECO:0007669"/>
    <property type="project" value="InterPro"/>
</dbReference>
<organism evidence="13 14">
    <name type="scientific">Sparus aurata</name>
    <name type="common">Gilthead sea bream</name>
    <dbReference type="NCBI Taxonomy" id="8175"/>
    <lineage>
        <taxon>Eukaryota</taxon>
        <taxon>Metazoa</taxon>
        <taxon>Chordata</taxon>
        <taxon>Craniata</taxon>
        <taxon>Vertebrata</taxon>
        <taxon>Euteleostomi</taxon>
        <taxon>Actinopterygii</taxon>
        <taxon>Neopterygii</taxon>
        <taxon>Teleostei</taxon>
        <taxon>Neoteleostei</taxon>
        <taxon>Acanthomorphata</taxon>
        <taxon>Eupercaria</taxon>
        <taxon>Spariformes</taxon>
        <taxon>Sparidae</taxon>
        <taxon>Sparus</taxon>
    </lineage>
</organism>
<dbReference type="Gene3D" id="1.10.10.60">
    <property type="entry name" value="Homeodomain-like"/>
    <property type="match status" value="1"/>
</dbReference>
<comment type="subcellular location">
    <subcellularLocation>
        <location evidence="2 10 11">Nucleus</location>
    </subcellularLocation>
</comment>
<dbReference type="InterPro" id="IPR009057">
    <property type="entry name" value="Homeodomain-like_sf"/>
</dbReference>
<dbReference type="Ensembl" id="ENSSAUT00010049446.1">
    <property type="protein sequence ID" value="ENSSAUP00010047039.1"/>
    <property type="gene ID" value="ENSSAUG00010019575.1"/>
</dbReference>
<keyword evidence="6 10" id="KW-0238">DNA-binding</keyword>
<dbReference type="InterPro" id="IPR017970">
    <property type="entry name" value="Homeobox_CS"/>
</dbReference>
<dbReference type="GO" id="GO:0005634">
    <property type="term" value="C:nucleus"/>
    <property type="evidence" value="ECO:0007669"/>
    <property type="project" value="UniProtKB-SubCell"/>
</dbReference>
<dbReference type="AlphaFoldDB" id="A0A671X7C5"/>
<evidence type="ECO:0000259" key="12">
    <source>
        <dbReference type="PROSITE" id="PS50071"/>
    </source>
</evidence>
<gene>
    <name evidence="13" type="primary">LOC115585092</name>
</gene>
<dbReference type="GO" id="GO:0009952">
    <property type="term" value="P:anterior/posterior pattern specification"/>
    <property type="evidence" value="ECO:0007669"/>
    <property type="project" value="TreeGrafter"/>
</dbReference>
<dbReference type="PROSITE" id="PS50071">
    <property type="entry name" value="HOMEOBOX_2"/>
    <property type="match status" value="1"/>
</dbReference>
<sequence length="167" mass="19213">MAFNSSIFFMRERTTFTNSQLLELEKEFHYNPYLCRPRRLEMAAGLRLTDRQVKIWFQNRRMRYKKEHRNGKLHFMDYAPMSSSLFDGQCVHPADLPHLSCVLPSVANGPPPSCTGACFRFIENSTVLCIQVAQSCHISLSPSLLPPSSPPLITETRQSFQHSNHKL</sequence>
<dbReference type="InterPro" id="IPR020479">
    <property type="entry name" value="HD_metazoa"/>
</dbReference>
<evidence type="ECO:0000256" key="9">
    <source>
        <dbReference type="ARBA" id="ARBA00023242"/>
    </source>
</evidence>
<dbReference type="Proteomes" id="UP000472265">
    <property type="component" value="Chromosome 7"/>
</dbReference>
<reference evidence="13" key="1">
    <citation type="submission" date="2021-04" db="EMBL/GenBank/DDBJ databases">
        <authorList>
            <consortium name="Wellcome Sanger Institute Data Sharing"/>
        </authorList>
    </citation>
    <scope>NUCLEOTIDE SEQUENCE [LARGE SCALE GENOMIC DNA]</scope>
</reference>
<comment type="function">
    <text evidence="1">Sequence-specific transcription factor which is part of a developmental regulatory system that provides cells with specific positional identities on the anterior-posterior axis.</text>
</comment>
<evidence type="ECO:0000313" key="14">
    <source>
        <dbReference type="Proteomes" id="UP000472265"/>
    </source>
</evidence>
<dbReference type="PANTHER" id="PTHR45664">
    <property type="entry name" value="PROTEIN ZERKNUELLT 1-RELATED"/>
    <property type="match status" value="1"/>
</dbReference>
<keyword evidence="4" id="KW-0217">Developmental protein</keyword>
<dbReference type="GeneTree" id="ENSGT00940000168241"/>
<reference evidence="13" key="3">
    <citation type="submission" date="2025-09" db="UniProtKB">
        <authorList>
            <consortium name="Ensembl"/>
        </authorList>
    </citation>
    <scope>IDENTIFICATION</scope>
</reference>
<dbReference type="GO" id="GO:0000978">
    <property type="term" value="F:RNA polymerase II cis-regulatory region sequence-specific DNA binding"/>
    <property type="evidence" value="ECO:0007669"/>
    <property type="project" value="TreeGrafter"/>
</dbReference>
<evidence type="ECO:0000256" key="11">
    <source>
        <dbReference type="RuleBase" id="RU000682"/>
    </source>
</evidence>
<evidence type="ECO:0000256" key="3">
    <source>
        <dbReference type="ARBA" id="ARBA00009107"/>
    </source>
</evidence>
<feature type="domain" description="Homeobox" evidence="12">
    <location>
        <begin position="11"/>
        <end position="67"/>
    </location>
</feature>
<feature type="DNA-binding region" description="Homeobox" evidence="10">
    <location>
        <begin position="13"/>
        <end position="68"/>
    </location>
</feature>
<dbReference type="SUPFAM" id="SSF46689">
    <property type="entry name" value="Homeodomain-like"/>
    <property type="match status" value="1"/>
</dbReference>
<dbReference type="CDD" id="cd00086">
    <property type="entry name" value="homeodomain"/>
    <property type="match status" value="1"/>
</dbReference>
<accession>A0A671X7C5</accession>
<name>A0A671X7C5_SPAAU</name>
<keyword evidence="14" id="KW-1185">Reference proteome</keyword>
<dbReference type="GO" id="GO:0048704">
    <property type="term" value="P:embryonic skeletal system morphogenesis"/>
    <property type="evidence" value="ECO:0007669"/>
    <property type="project" value="TreeGrafter"/>
</dbReference>
<dbReference type="SMART" id="SM00389">
    <property type="entry name" value="HOX"/>
    <property type="match status" value="1"/>
</dbReference>
<evidence type="ECO:0000256" key="8">
    <source>
        <dbReference type="ARBA" id="ARBA00023163"/>
    </source>
</evidence>
<protein>
    <submittedName>
        <fullName evidence="13">Homeobox protein Hox-B3a-like</fullName>
    </submittedName>
</protein>
<evidence type="ECO:0000256" key="6">
    <source>
        <dbReference type="ARBA" id="ARBA00023125"/>
    </source>
</evidence>
<evidence type="ECO:0000256" key="5">
    <source>
        <dbReference type="ARBA" id="ARBA00023015"/>
    </source>
</evidence>
<evidence type="ECO:0000313" key="13">
    <source>
        <dbReference type="Ensembl" id="ENSSAUP00010047039.1"/>
    </source>
</evidence>
<comment type="similarity">
    <text evidence="3">Belongs to the Antp homeobox family.</text>
</comment>
<evidence type="ECO:0000256" key="4">
    <source>
        <dbReference type="ARBA" id="ARBA00022473"/>
    </source>
</evidence>
<keyword evidence="9 10" id="KW-0539">Nucleus</keyword>
<proteinExistence type="inferred from homology"/>
<dbReference type="PANTHER" id="PTHR45664:SF11">
    <property type="entry name" value="HOMEOBOX PROTEIN HOX-B3"/>
    <property type="match status" value="1"/>
</dbReference>
<reference evidence="13" key="2">
    <citation type="submission" date="2025-08" db="UniProtKB">
        <authorList>
            <consortium name="Ensembl"/>
        </authorList>
    </citation>
    <scope>IDENTIFICATION</scope>
</reference>
<dbReference type="PRINTS" id="PR00024">
    <property type="entry name" value="HOMEOBOX"/>
</dbReference>
<evidence type="ECO:0000256" key="7">
    <source>
        <dbReference type="ARBA" id="ARBA00023155"/>
    </source>
</evidence>
<keyword evidence="7 10" id="KW-0371">Homeobox</keyword>
<keyword evidence="5" id="KW-0805">Transcription regulation</keyword>
<dbReference type="Pfam" id="PF00046">
    <property type="entry name" value="Homeodomain"/>
    <property type="match status" value="1"/>
</dbReference>
<evidence type="ECO:0000256" key="1">
    <source>
        <dbReference type="ARBA" id="ARBA00003263"/>
    </source>
</evidence>